<protein>
    <submittedName>
        <fullName evidence="1">Uncharacterized protein</fullName>
    </submittedName>
</protein>
<dbReference type="SUPFAM" id="SSF50978">
    <property type="entry name" value="WD40 repeat-like"/>
    <property type="match status" value="1"/>
</dbReference>
<accession>A0A9P7A1U6</accession>
<feature type="non-terminal residue" evidence="1">
    <location>
        <position position="172"/>
    </location>
</feature>
<proteinExistence type="predicted"/>
<sequence length="172" mass="19246">GPVESLAWDPVHHRLPSAGDSRPRVWNFMSNKTLTSITSKLDKQPYVARTVHFYNNGASLLVFFCNSIKPWDLKWHKKVQGRIGNTTLEGNFLLVSNLKDGVDKYSVPTLQHVPSYNHVILQNVPLQISVAQQAGLIFIGGNDGFAHIFHYCTGAYRGQLEHGNHGDQIMPV</sequence>
<reference evidence="1" key="1">
    <citation type="journal article" date="2020" name="New Phytol.">
        <title>Comparative genomics reveals dynamic genome evolution in host specialist ectomycorrhizal fungi.</title>
        <authorList>
            <person name="Lofgren L.A."/>
            <person name="Nguyen N.H."/>
            <person name="Vilgalys R."/>
            <person name="Ruytinx J."/>
            <person name="Liao H.L."/>
            <person name="Branco S."/>
            <person name="Kuo A."/>
            <person name="LaButti K."/>
            <person name="Lipzen A."/>
            <person name="Andreopoulos W."/>
            <person name="Pangilinan J."/>
            <person name="Riley R."/>
            <person name="Hundley H."/>
            <person name="Na H."/>
            <person name="Barry K."/>
            <person name="Grigoriev I.V."/>
            <person name="Stajich J.E."/>
            <person name="Kennedy P.G."/>
        </authorList>
    </citation>
    <scope>NUCLEOTIDE SEQUENCE</scope>
    <source>
        <strain evidence="1">DOB743</strain>
    </source>
</reference>
<dbReference type="EMBL" id="JABBWD010000007">
    <property type="protein sequence ID" value="KAG1780879.1"/>
    <property type="molecule type" value="Genomic_DNA"/>
</dbReference>
<feature type="non-terminal residue" evidence="1">
    <location>
        <position position="1"/>
    </location>
</feature>
<dbReference type="InterPro" id="IPR015943">
    <property type="entry name" value="WD40/YVTN_repeat-like_dom_sf"/>
</dbReference>
<dbReference type="InterPro" id="IPR036322">
    <property type="entry name" value="WD40_repeat_dom_sf"/>
</dbReference>
<dbReference type="Gene3D" id="2.130.10.10">
    <property type="entry name" value="YVTN repeat-like/Quinoprotein amine dehydrogenase"/>
    <property type="match status" value="1"/>
</dbReference>
<name>A0A9P7A1U6_9AGAM</name>
<evidence type="ECO:0000313" key="1">
    <source>
        <dbReference type="EMBL" id="KAG1780879.1"/>
    </source>
</evidence>
<organism evidence="1 2">
    <name type="scientific">Suillus placidus</name>
    <dbReference type="NCBI Taxonomy" id="48579"/>
    <lineage>
        <taxon>Eukaryota</taxon>
        <taxon>Fungi</taxon>
        <taxon>Dikarya</taxon>
        <taxon>Basidiomycota</taxon>
        <taxon>Agaricomycotina</taxon>
        <taxon>Agaricomycetes</taxon>
        <taxon>Agaricomycetidae</taxon>
        <taxon>Boletales</taxon>
        <taxon>Suillineae</taxon>
        <taxon>Suillaceae</taxon>
        <taxon>Suillus</taxon>
    </lineage>
</organism>
<dbReference type="OrthoDB" id="3238562at2759"/>
<gene>
    <name evidence="1" type="ORF">EV702DRAFT_949891</name>
</gene>
<keyword evidence="2" id="KW-1185">Reference proteome</keyword>
<comment type="caution">
    <text evidence="1">The sequence shown here is derived from an EMBL/GenBank/DDBJ whole genome shotgun (WGS) entry which is preliminary data.</text>
</comment>
<dbReference type="AlphaFoldDB" id="A0A9P7A1U6"/>
<evidence type="ECO:0000313" key="2">
    <source>
        <dbReference type="Proteomes" id="UP000714275"/>
    </source>
</evidence>
<dbReference type="Proteomes" id="UP000714275">
    <property type="component" value="Unassembled WGS sequence"/>
</dbReference>